<dbReference type="InterPro" id="IPR055927">
    <property type="entry name" value="DUF7504"/>
</dbReference>
<organism evidence="1 2">
    <name type="scientific">Haloarcula saliterrae</name>
    <dbReference type="NCBI Taxonomy" id="2950534"/>
    <lineage>
        <taxon>Archaea</taxon>
        <taxon>Methanobacteriati</taxon>
        <taxon>Methanobacteriota</taxon>
        <taxon>Stenosarchaea group</taxon>
        <taxon>Halobacteria</taxon>
        <taxon>Halobacteriales</taxon>
        <taxon>Haloarculaceae</taxon>
        <taxon>Haloarcula</taxon>
    </lineage>
</organism>
<gene>
    <name evidence="1" type="ORF">NDI56_13125</name>
</gene>
<comment type="caution">
    <text evidence="1">The sequence shown here is derived from an EMBL/GenBank/DDBJ whole genome shotgun (WGS) entry which is preliminary data.</text>
</comment>
<dbReference type="RefSeq" id="WP_310920007.1">
    <property type="nucleotide sequence ID" value="NZ_JAMQON010000003.1"/>
</dbReference>
<dbReference type="Gene3D" id="3.40.50.300">
    <property type="entry name" value="P-loop containing nucleotide triphosphate hydrolases"/>
    <property type="match status" value="1"/>
</dbReference>
<keyword evidence="2" id="KW-1185">Reference proteome</keyword>
<evidence type="ECO:0000313" key="2">
    <source>
        <dbReference type="Proteomes" id="UP001259659"/>
    </source>
</evidence>
<sequence>MSELRAAVGDATAALVCASSMGPENGCLELLSAATAETTVLWVTYTRSPSDCLEHYREAGAAGSLSVIAVGDMSTDTPDAADVTVKSVSTPDDLTGLGITLSQALSTHEDAIICFDSLTVLLQYVDHETAYEFLNAVTGHLYAADARAHFHLDPAAHDSQTVDALASLFDVIVERDDGEWSARRRRLLHQS</sequence>
<name>A0ABU2FDK0_9EURY</name>
<proteinExistence type="predicted"/>
<evidence type="ECO:0008006" key="3">
    <source>
        <dbReference type="Google" id="ProtNLM"/>
    </source>
</evidence>
<dbReference type="EMBL" id="JAMQON010000003">
    <property type="protein sequence ID" value="MDS0260339.1"/>
    <property type="molecule type" value="Genomic_DNA"/>
</dbReference>
<dbReference type="Proteomes" id="UP001259659">
    <property type="component" value="Unassembled WGS sequence"/>
</dbReference>
<reference evidence="1 2" key="1">
    <citation type="submission" date="2022-06" db="EMBL/GenBank/DDBJ databases">
        <title>Haloarcula sp. a new haloarchaeum isolate from saline soil.</title>
        <authorList>
            <person name="Strakova D."/>
            <person name="Galisteo C."/>
            <person name="Sanchez-Porro C."/>
            <person name="Ventosa A."/>
        </authorList>
    </citation>
    <scope>NUCLEOTIDE SEQUENCE [LARGE SCALE GENOMIC DNA]</scope>
    <source>
        <strain evidence="1 2">S1CR25-12</strain>
    </source>
</reference>
<evidence type="ECO:0000313" key="1">
    <source>
        <dbReference type="EMBL" id="MDS0260339.1"/>
    </source>
</evidence>
<accession>A0ABU2FDK0</accession>
<protein>
    <recommendedName>
        <fullName evidence="3">Recombinase RecA</fullName>
    </recommendedName>
</protein>
<dbReference type="Pfam" id="PF24336">
    <property type="entry name" value="DUF7504"/>
    <property type="match status" value="1"/>
</dbReference>
<dbReference type="InterPro" id="IPR027417">
    <property type="entry name" value="P-loop_NTPase"/>
</dbReference>